<dbReference type="PANTHER" id="PTHR44591:SF22">
    <property type="entry name" value="CHEY SUBFAMILY"/>
    <property type="match status" value="1"/>
</dbReference>
<dbReference type="CDD" id="cd17552">
    <property type="entry name" value="REC_RR468-like"/>
    <property type="match status" value="1"/>
</dbReference>
<dbReference type="EMBL" id="JACJPW010000009">
    <property type="protein sequence ID" value="MBD2180468.1"/>
    <property type="molecule type" value="Genomic_DNA"/>
</dbReference>
<protein>
    <submittedName>
        <fullName evidence="4">Response regulator</fullName>
    </submittedName>
</protein>
<dbReference type="Proteomes" id="UP000641646">
    <property type="component" value="Unassembled WGS sequence"/>
</dbReference>
<reference evidence="4" key="1">
    <citation type="journal article" date="2015" name="ISME J.">
        <title>Draft Genome Sequence of Streptomyces incarnatus NRRL8089, which Produces the Nucleoside Antibiotic Sinefungin.</title>
        <authorList>
            <person name="Oshima K."/>
            <person name="Hattori M."/>
            <person name="Shimizu H."/>
            <person name="Fukuda K."/>
            <person name="Nemoto M."/>
            <person name="Inagaki K."/>
            <person name="Tamura T."/>
        </authorList>
    </citation>
    <scope>NUCLEOTIDE SEQUENCE</scope>
    <source>
        <strain evidence="4">FACHB-1375</strain>
    </source>
</reference>
<dbReference type="Pfam" id="PF00072">
    <property type="entry name" value="Response_reg"/>
    <property type="match status" value="1"/>
</dbReference>
<evidence type="ECO:0000313" key="4">
    <source>
        <dbReference type="EMBL" id="MBD2180468.1"/>
    </source>
</evidence>
<dbReference type="SMART" id="SM00448">
    <property type="entry name" value="REC"/>
    <property type="match status" value="1"/>
</dbReference>
<evidence type="ECO:0000256" key="2">
    <source>
        <dbReference type="PROSITE-ProRule" id="PRU00169"/>
    </source>
</evidence>
<dbReference type="PANTHER" id="PTHR44591">
    <property type="entry name" value="STRESS RESPONSE REGULATOR PROTEIN 1"/>
    <property type="match status" value="1"/>
</dbReference>
<dbReference type="Gene3D" id="3.40.50.2300">
    <property type="match status" value="1"/>
</dbReference>
<dbReference type="RefSeq" id="WP_190462710.1">
    <property type="nucleotide sequence ID" value="NZ_JACJPW010000009.1"/>
</dbReference>
<dbReference type="InterPro" id="IPR050595">
    <property type="entry name" value="Bact_response_regulator"/>
</dbReference>
<dbReference type="PROSITE" id="PS50110">
    <property type="entry name" value="RESPONSE_REGULATORY"/>
    <property type="match status" value="1"/>
</dbReference>
<evidence type="ECO:0000256" key="1">
    <source>
        <dbReference type="ARBA" id="ARBA00022553"/>
    </source>
</evidence>
<name>A0A926VBU2_9CYAN</name>
<comment type="caution">
    <text evidence="4">The sequence shown here is derived from an EMBL/GenBank/DDBJ whole genome shotgun (WGS) entry which is preliminary data.</text>
</comment>
<keyword evidence="5" id="KW-1185">Reference proteome</keyword>
<keyword evidence="1 2" id="KW-0597">Phosphoprotein</keyword>
<dbReference type="GO" id="GO:0000160">
    <property type="term" value="P:phosphorelay signal transduction system"/>
    <property type="evidence" value="ECO:0007669"/>
    <property type="project" value="InterPro"/>
</dbReference>
<sequence>MSKRILVIDDEYPLRRVIQLALKMTVGWEVLTAGSGEEAIQKAETERLDAIILDVTIPEMDGSATLAHLRANKFTQYIPIILLTAKVQVIEQKYFANLGVAAAIVKPFDPATLANQIAKALNWDISTTVDSKIED</sequence>
<evidence type="ECO:0000259" key="3">
    <source>
        <dbReference type="PROSITE" id="PS50110"/>
    </source>
</evidence>
<gene>
    <name evidence="4" type="ORF">H6G03_05000</name>
</gene>
<proteinExistence type="predicted"/>
<dbReference type="InterPro" id="IPR011006">
    <property type="entry name" value="CheY-like_superfamily"/>
</dbReference>
<dbReference type="AlphaFoldDB" id="A0A926VBU2"/>
<dbReference type="SUPFAM" id="SSF52172">
    <property type="entry name" value="CheY-like"/>
    <property type="match status" value="1"/>
</dbReference>
<organism evidence="4 5">
    <name type="scientific">Aerosakkonema funiforme FACHB-1375</name>
    <dbReference type="NCBI Taxonomy" id="2949571"/>
    <lineage>
        <taxon>Bacteria</taxon>
        <taxon>Bacillati</taxon>
        <taxon>Cyanobacteriota</taxon>
        <taxon>Cyanophyceae</taxon>
        <taxon>Oscillatoriophycideae</taxon>
        <taxon>Aerosakkonematales</taxon>
        <taxon>Aerosakkonemataceae</taxon>
        <taxon>Aerosakkonema</taxon>
    </lineage>
</organism>
<feature type="domain" description="Response regulatory" evidence="3">
    <location>
        <begin position="4"/>
        <end position="121"/>
    </location>
</feature>
<feature type="modified residue" description="4-aspartylphosphate" evidence="2">
    <location>
        <position position="54"/>
    </location>
</feature>
<reference evidence="4" key="2">
    <citation type="submission" date="2020-08" db="EMBL/GenBank/DDBJ databases">
        <authorList>
            <person name="Chen M."/>
            <person name="Teng W."/>
            <person name="Zhao L."/>
            <person name="Hu C."/>
            <person name="Zhou Y."/>
            <person name="Han B."/>
            <person name="Song L."/>
            <person name="Shu W."/>
        </authorList>
    </citation>
    <scope>NUCLEOTIDE SEQUENCE</scope>
    <source>
        <strain evidence="4">FACHB-1375</strain>
    </source>
</reference>
<evidence type="ECO:0000313" key="5">
    <source>
        <dbReference type="Proteomes" id="UP000641646"/>
    </source>
</evidence>
<dbReference type="InterPro" id="IPR001789">
    <property type="entry name" value="Sig_transdc_resp-reg_receiver"/>
</dbReference>
<accession>A0A926VBU2</accession>